<feature type="region of interest" description="Disordered" evidence="3">
    <location>
        <begin position="1"/>
        <end position="22"/>
    </location>
</feature>
<dbReference type="PRINTS" id="PR00100">
    <property type="entry name" value="AOTCASE"/>
</dbReference>
<dbReference type="Pfam" id="PF00185">
    <property type="entry name" value="OTCace"/>
    <property type="match status" value="1"/>
</dbReference>
<dbReference type="AlphaFoldDB" id="A0A7Z0WPS8"/>
<dbReference type="RefSeq" id="WP_075132943.1">
    <property type="nucleotide sequence ID" value="NZ_MSIF01000004.1"/>
</dbReference>
<dbReference type="SUPFAM" id="SSF53671">
    <property type="entry name" value="Aspartate/ornithine carbamoyltransferase"/>
    <property type="match status" value="1"/>
</dbReference>
<dbReference type="PROSITE" id="PS00097">
    <property type="entry name" value="CARBAMOYLTRANSFERASE"/>
    <property type="match status" value="1"/>
</dbReference>
<dbReference type="InterPro" id="IPR006130">
    <property type="entry name" value="Asp/Orn_carbamoylTrfase"/>
</dbReference>
<evidence type="ECO:0000313" key="6">
    <source>
        <dbReference type="EMBL" id="OLF11709.1"/>
    </source>
</evidence>
<feature type="compositionally biased region" description="Polar residues" evidence="3">
    <location>
        <begin position="1"/>
        <end position="16"/>
    </location>
</feature>
<dbReference type="Proteomes" id="UP000185696">
    <property type="component" value="Unassembled WGS sequence"/>
</dbReference>
<dbReference type="InterPro" id="IPR006131">
    <property type="entry name" value="Asp_carbamoyltransf_Asp/Orn-bd"/>
</dbReference>
<dbReference type="OrthoDB" id="9802587at2"/>
<evidence type="ECO:0000256" key="3">
    <source>
        <dbReference type="SAM" id="MobiDB-lite"/>
    </source>
</evidence>
<comment type="caution">
    <text evidence="6">The sequence shown here is derived from an EMBL/GenBank/DDBJ whole genome shotgun (WGS) entry which is preliminary data.</text>
</comment>
<dbReference type="Pfam" id="PF02729">
    <property type="entry name" value="OTCace_N"/>
    <property type="match status" value="1"/>
</dbReference>
<keyword evidence="7" id="KW-1185">Reference proteome</keyword>
<evidence type="ECO:0000259" key="5">
    <source>
        <dbReference type="Pfam" id="PF02729"/>
    </source>
</evidence>
<dbReference type="EMBL" id="MSIF01000004">
    <property type="protein sequence ID" value="OLF11709.1"/>
    <property type="molecule type" value="Genomic_DNA"/>
</dbReference>
<reference evidence="6 7" key="1">
    <citation type="submission" date="2016-12" db="EMBL/GenBank/DDBJ databases">
        <title>The draft genome sequence of Actinophytocola xinjiangensis.</title>
        <authorList>
            <person name="Wang W."/>
            <person name="Yuan L."/>
        </authorList>
    </citation>
    <scope>NUCLEOTIDE SEQUENCE [LARGE SCALE GENOMIC DNA]</scope>
    <source>
        <strain evidence="6 7">CGMCC 4.4663</strain>
    </source>
</reference>
<dbReference type="PANTHER" id="PTHR45753:SF3">
    <property type="entry name" value="ORNITHINE TRANSCARBAMYLASE, MITOCHONDRIAL"/>
    <property type="match status" value="1"/>
</dbReference>
<accession>A0A7Z0WPS8</accession>
<dbReference type="GO" id="GO:0042450">
    <property type="term" value="P:L-arginine biosynthetic process via ornithine"/>
    <property type="evidence" value="ECO:0007669"/>
    <property type="project" value="TreeGrafter"/>
</dbReference>
<organism evidence="6 7">
    <name type="scientific">Actinophytocola xinjiangensis</name>
    <dbReference type="NCBI Taxonomy" id="485602"/>
    <lineage>
        <taxon>Bacteria</taxon>
        <taxon>Bacillati</taxon>
        <taxon>Actinomycetota</taxon>
        <taxon>Actinomycetes</taxon>
        <taxon>Pseudonocardiales</taxon>
        <taxon>Pseudonocardiaceae</taxon>
    </lineage>
</organism>
<evidence type="ECO:0000259" key="4">
    <source>
        <dbReference type="Pfam" id="PF00185"/>
    </source>
</evidence>
<keyword evidence="1 2" id="KW-0808">Transferase</keyword>
<feature type="domain" description="Aspartate/ornithine carbamoyltransferase carbamoyl-P binding" evidence="5">
    <location>
        <begin position="21"/>
        <end position="157"/>
    </location>
</feature>
<dbReference type="PANTHER" id="PTHR45753">
    <property type="entry name" value="ORNITHINE CARBAMOYLTRANSFERASE, MITOCHONDRIAL"/>
    <property type="match status" value="1"/>
</dbReference>
<proteinExistence type="inferred from homology"/>
<dbReference type="GO" id="GO:0019240">
    <property type="term" value="P:citrulline biosynthetic process"/>
    <property type="evidence" value="ECO:0007669"/>
    <property type="project" value="TreeGrafter"/>
</dbReference>
<gene>
    <name evidence="6" type="ORF">BLA60_12360</name>
</gene>
<dbReference type="InterPro" id="IPR036901">
    <property type="entry name" value="Asp/Orn_carbamoylTrfase_sf"/>
</dbReference>
<evidence type="ECO:0000256" key="2">
    <source>
        <dbReference type="RuleBase" id="RU003634"/>
    </source>
</evidence>
<evidence type="ECO:0000256" key="1">
    <source>
        <dbReference type="ARBA" id="ARBA00022679"/>
    </source>
</evidence>
<dbReference type="InterPro" id="IPR002292">
    <property type="entry name" value="Orn/put_carbamltrans"/>
</dbReference>
<dbReference type="GO" id="GO:0016597">
    <property type="term" value="F:amino acid binding"/>
    <property type="evidence" value="ECO:0007669"/>
    <property type="project" value="InterPro"/>
</dbReference>
<name>A0A7Z0WPS8_9PSEU</name>
<sequence>MHSPSGSAQGLTSESDLSGPRHLLSATDLGVHDLDSLVRRSVDHSNGVPHPQPLRGKVIGIYFRKTSTRTRTAFSVGALKLGAEIITFGPDDLQERTGESPADTGRVLSSMLDGFVARTAGDPDELRAIAANGRMAVVNAMTRDEHPTQGVTDLSTMLAVFGRLDGLRVLYLGEGNNTAAALAYTLPRYPGTRLSLRTPSGYGLPPDALATAHRRAAPSADIEQHHHLDDLPDDVDVIYTSRWQTTGTHKADRDWRREFVPFRVDQALMARYPAAVFMHDLPAHRGEEVDADVLDGPRSVAFQQAEHKLYGAMSILEWCAGGAR</sequence>
<dbReference type="PRINTS" id="PR00102">
    <property type="entry name" value="OTCASE"/>
</dbReference>
<dbReference type="Gene3D" id="3.40.50.1370">
    <property type="entry name" value="Aspartate/ornithine carbamoyltransferase"/>
    <property type="match status" value="2"/>
</dbReference>
<evidence type="ECO:0000313" key="7">
    <source>
        <dbReference type="Proteomes" id="UP000185696"/>
    </source>
</evidence>
<protein>
    <submittedName>
        <fullName evidence="6">Ornithine carbamoyltransferase</fullName>
    </submittedName>
</protein>
<dbReference type="GO" id="GO:0004585">
    <property type="term" value="F:ornithine carbamoyltransferase activity"/>
    <property type="evidence" value="ECO:0007669"/>
    <property type="project" value="TreeGrafter"/>
</dbReference>
<dbReference type="InterPro" id="IPR006132">
    <property type="entry name" value="Asp/Orn_carbamoyltranf_P-bd"/>
</dbReference>
<feature type="domain" description="Aspartate/ornithine carbamoyltransferase Asp/Orn-binding" evidence="4">
    <location>
        <begin position="165"/>
        <end position="319"/>
    </location>
</feature>
<comment type="similarity">
    <text evidence="2">Belongs to the aspartate/ornithine carbamoyltransferase superfamily.</text>
</comment>